<accession>A0A183BQ34</accession>
<evidence type="ECO:0000313" key="1">
    <source>
        <dbReference type="Proteomes" id="UP000050741"/>
    </source>
</evidence>
<reference evidence="2" key="3">
    <citation type="submission" date="2016-06" db="UniProtKB">
        <authorList>
            <consortium name="WormBaseParasite"/>
        </authorList>
    </citation>
    <scope>IDENTIFICATION</scope>
</reference>
<evidence type="ECO:0000313" key="2">
    <source>
        <dbReference type="WBParaSite" id="GPLIN_000272000"/>
    </source>
</evidence>
<protein>
    <submittedName>
        <fullName evidence="2">FCD domain-containing protein</fullName>
    </submittedName>
</protein>
<organism evidence="1 2">
    <name type="scientific">Globodera pallida</name>
    <name type="common">Potato cyst nematode worm</name>
    <name type="synonym">Heterodera pallida</name>
    <dbReference type="NCBI Taxonomy" id="36090"/>
    <lineage>
        <taxon>Eukaryota</taxon>
        <taxon>Metazoa</taxon>
        <taxon>Ecdysozoa</taxon>
        <taxon>Nematoda</taxon>
        <taxon>Chromadorea</taxon>
        <taxon>Rhabditida</taxon>
        <taxon>Tylenchina</taxon>
        <taxon>Tylenchomorpha</taxon>
        <taxon>Tylenchoidea</taxon>
        <taxon>Heteroderidae</taxon>
        <taxon>Heteroderinae</taxon>
        <taxon>Globodera</taxon>
    </lineage>
</organism>
<keyword evidence="1" id="KW-1185">Reference proteome</keyword>
<dbReference type="AlphaFoldDB" id="A0A183BQ34"/>
<sequence>MNQRVAHIECPESVLEVAEYHIQRVQSELYIRKQNKCKLLVISKRLPVNIQKLVNVFDTIQIINALLANLSEIVLHQETKLIFDKLINELNEVEQSLAKKVEIDEKFLMALQKFDQTHNPWECIDEMQLMARLDHSTLAHGQIELIYVHECMLRLASELGILFSAIEEIGMEWTNTGAINEVLKSAAALEMHRQIILKM</sequence>
<dbReference type="Proteomes" id="UP000050741">
    <property type="component" value="Unassembled WGS sequence"/>
</dbReference>
<proteinExistence type="predicted"/>
<dbReference type="WBParaSite" id="GPLIN_000272000">
    <property type="protein sequence ID" value="GPLIN_000272000"/>
    <property type="gene ID" value="GPLIN_000272000"/>
</dbReference>
<name>A0A183BQ34_GLOPA</name>
<reference evidence="1" key="1">
    <citation type="submission" date="2013-12" db="EMBL/GenBank/DDBJ databases">
        <authorList>
            <person name="Aslett M."/>
        </authorList>
    </citation>
    <scope>NUCLEOTIDE SEQUENCE [LARGE SCALE GENOMIC DNA]</scope>
    <source>
        <strain evidence="1">Lindley</strain>
    </source>
</reference>
<reference evidence="1" key="2">
    <citation type="submission" date="2014-05" db="EMBL/GenBank/DDBJ databases">
        <title>The genome and life-stage specific transcriptomes of Globodera pallida elucidate key aspects of plant parasitism by a cyst nematode.</title>
        <authorList>
            <person name="Cotton J.A."/>
            <person name="Lilley C.J."/>
            <person name="Jones L.M."/>
            <person name="Kikuchi T."/>
            <person name="Reid A.J."/>
            <person name="Thorpe P."/>
            <person name="Tsai I.J."/>
            <person name="Beasley H."/>
            <person name="Blok V."/>
            <person name="Cock P.J.A."/>
            <person name="Van den Akker S.E."/>
            <person name="Holroyd N."/>
            <person name="Hunt M."/>
            <person name="Mantelin S."/>
            <person name="Naghra H."/>
            <person name="Pain A."/>
            <person name="Palomares-Rius J.E."/>
            <person name="Zarowiecki M."/>
            <person name="Berriman M."/>
            <person name="Jones J.T."/>
            <person name="Urwin P.E."/>
        </authorList>
    </citation>
    <scope>NUCLEOTIDE SEQUENCE [LARGE SCALE GENOMIC DNA]</scope>
    <source>
        <strain evidence="1">Lindley</strain>
    </source>
</reference>